<keyword evidence="2" id="KW-0547">Nucleotide-binding</keyword>
<reference evidence="7" key="1">
    <citation type="journal article" date="2019" name="Int. J. Syst. Evol. Microbiol.">
        <title>The Global Catalogue of Microorganisms (GCM) 10K type strain sequencing project: providing services to taxonomists for standard genome sequencing and annotation.</title>
        <authorList>
            <consortium name="The Broad Institute Genomics Platform"/>
            <consortium name="The Broad Institute Genome Sequencing Center for Infectious Disease"/>
            <person name="Wu L."/>
            <person name="Ma J."/>
        </authorList>
    </citation>
    <scope>NUCLEOTIDE SEQUENCE [LARGE SCALE GENOMIC DNA]</scope>
    <source>
        <strain evidence="7">JCM 18424</strain>
    </source>
</reference>
<dbReference type="Pfam" id="PF16326">
    <property type="entry name" value="ABC_tran_CTD"/>
    <property type="match status" value="1"/>
</dbReference>
<dbReference type="Proteomes" id="UP001500631">
    <property type="component" value="Unassembled WGS sequence"/>
</dbReference>
<keyword evidence="3 6" id="KW-0067">ATP-binding</keyword>
<sequence length="640" mass="72753">MIEFNQITLRVGTKVLIEDFTAQIHNKMHVGLVGKNGTGKTSLFNMILGNYESDKGSLHIQPHLQIAHVEQEISNTELTAFDYVLSGDAELIALRKAEEKALEENDGLEISRIHQELDRIDGYRADSKASALLMGLGFEYHEITKAVKHFSGGWRMRLNIAKALMCRSDILLLDEPTNHLDFETVVWLENWLKSYQGILVIISHDKEFLDHTCNHILHLENQKATFYKGNYADFQRLRAEKLALQQAMYEKNEKTKAHLENFIRRFGAKATKAKQAQSRVKALSKLADIAPVVATNEFHFSFLKPDRIPDPLLTFDNVSIGYEPNKPILEKVELTLTPDSRLGLLGKNGEGKSTLIKAIAGELNIEKGEYVASEFLKIGYFAQHQLEYLSITESPMWHIQSLDPLIGTQDIRNFLGRFDFHGEKALESIERFSGGEKARLALAMIVYQKPNLLLLDEPTNHLDLEMREAIAMALQEFEGGVVIVSHDASLLEMCCDQFAIVSNHRFELYDGDLESYRALVSDSRSGKTSSKTTISATPVETAADHTPKLDFNERKNLNSKLKKLERDVKKFEKEIPKIEDKISKLDEILGDSDTYVSKSHDEIQKLNDEKDQLHQKLSDMEEAWLLNNDEIETIREQLSQ</sequence>
<name>A0ABP9MF21_9GAMM</name>
<feature type="coiled-coil region" evidence="4">
    <location>
        <begin position="554"/>
        <end position="623"/>
    </location>
</feature>
<dbReference type="PANTHER" id="PTHR19211:SF14">
    <property type="entry name" value="ATP-BINDING CASSETTE SUB-FAMILY F MEMBER 1"/>
    <property type="match status" value="1"/>
</dbReference>
<accession>A0ABP9MF21</accession>
<dbReference type="PROSITE" id="PS50893">
    <property type="entry name" value="ABC_TRANSPORTER_2"/>
    <property type="match status" value="2"/>
</dbReference>
<dbReference type="InterPro" id="IPR032781">
    <property type="entry name" value="ABC_tran_Xtn"/>
</dbReference>
<keyword evidence="1" id="KW-0677">Repeat</keyword>
<dbReference type="InterPro" id="IPR050611">
    <property type="entry name" value="ABCF"/>
</dbReference>
<comment type="caution">
    <text evidence="6">The sequence shown here is derived from an EMBL/GenBank/DDBJ whole genome shotgun (WGS) entry which is preliminary data.</text>
</comment>
<proteinExistence type="predicted"/>
<dbReference type="GO" id="GO:0005524">
    <property type="term" value="F:ATP binding"/>
    <property type="evidence" value="ECO:0007669"/>
    <property type="project" value="UniProtKB-KW"/>
</dbReference>
<dbReference type="SUPFAM" id="SSF52540">
    <property type="entry name" value="P-loop containing nucleoside triphosphate hydrolases"/>
    <property type="match status" value="2"/>
</dbReference>
<dbReference type="InterPro" id="IPR003593">
    <property type="entry name" value="AAA+_ATPase"/>
</dbReference>
<dbReference type="Gene3D" id="3.40.50.300">
    <property type="entry name" value="P-loop containing nucleotide triphosphate hydrolases"/>
    <property type="match status" value="2"/>
</dbReference>
<dbReference type="PANTHER" id="PTHR19211">
    <property type="entry name" value="ATP-BINDING TRANSPORT PROTEIN-RELATED"/>
    <property type="match status" value="1"/>
</dbReference>
<dbReference type="InterPro" id="IPR032524">
    <property type="entry name" value="ABC_tran_C"/>
</dbReference>
<protein>
    <submittedName>
        <fullName evidence="6">ABC transporter ATP-binding protein</fullName>
    </submittedName>
</protein>
<evidence type="ECO:0000313" key="6">
    <source>
        <dbReference type="EMBL" id="GAA5095665.1"/>
    </source>
</evidence>
<dbReference type="EMBL" id="BAABKE010000002">
    <property type="protein sequence ID" value="GAA5095665.1"/>
    <property type="molecule type" value="Genomic_DNA"/>
</dbReference>
<organism evidence="6 7">
    <name type="scientific">Wohlfahrtiimonas larvae</name>
    <dbReference type="NCBI Taxonomy" id="1157986"/>
    <lineage>
        <taxon>Bacteria</taxon>
        <taxon>Pseudomonadati</taxon>
        <taxon>Pseudomonadota</taxon>
        <taxon>Gammaproteobacteria</taxon>
        <taxon>Cardiobacteriales</taxon>
        <taxon>Ignatzschineriaceae</taxon>
        <taxon>Wohlfahrtiimonas</taxon>
    </lineage>
</organism>
<dbReference type="CDD" id="cd03221">
    <property type="entry name" value="ABCF_EF-3"/>
    <property type="match status" value="2"/>
</dbReference>
<evidence type="ECO:0000256" key="4">
    <source>
        <dbReference type="SAM" id="Coils"/>
    </source>
</evidence>
<dbReference type="PROSITE" id="PS00211">
    <property type="entry name" value="ABC_TRANSPORTER_1"/>
    <property type="match status" value="2"/>
</dbReference>
<keyword evidence="4" id="KW-0175">Coiled coil</keyword>
<keyword evidence="7" id="KW-1185">Reference proteome</keyword>
<evidence type="ECO:0000256" key="3">
    <source>
        <dbReference type="ARBA" id="ARBA00022840"/>
    </source>
</evidence>
<evidence type="ECO:0000256" key="1">
    <source>
        <dbReference type="ARBA" id="ARBA00022737"/>
    </source>
</evidence>
<gene>
    <name evidence="6" type="ORF">GCM10023338_05260</name>
</gene>
<evidence type="ECO:0000256" key="2">
    <source>
        <dbReference type="ARBA" id="ARBA00022741"/>
    </source>
</evidence>
<evidence type="ECO:0000259" key="5">
    <source>
        <dbReference type="PROSITE" id="PS50893"/>
    </source>
</evidence>
<dbReference type="Pfam" id="PF12848">
    <property type="entry name" value="ABC_tran_Xtn"/>
    <property type="match status" value="1"/>
</dbReference>
<dbReference type="InterPro" id="IPR027417">
    <property type="entry name" value="P-loop_NTPase"/>
</dbReference>
<dbReference type="InterPro" id="IPR017871">
    <property type="entry name" value="ABC_transporter-like_CS"/>
</dbReference>
<dbReference type="Pfam" id="PF00005">
    <property type="entry name" value="ABC_tran"/>
    <property type="match status" value="2"/>
</dbReference>
<feature type="domain" description="ABC transporter" evidence="5">
    <location>
        <begin position="313"/>
        <end position="528"/>
    </location>
</feature>
<dbReference type="SMART" id="SM00382">
    <property type="entry name" value="AAA"/>
    <property type="match status" value="2"/>
</dbReference>
<dbReference type="RefSeq" id="WP_077924638.1">
    <property type="nucleotide sequence ID" value="NZ_BAABKE010000002.1"/>
</dbReference>
<dbReference type="InterPro" id="IPR003439">
    <property type="entry name" value="ABC_transporter-like_ATP-bd"/>
</dbReference>
<dbReference type="Gene3D" id="1.10.287.1490">
    <property type="match status" value="1"/>
</dbReference>
<evidence type="ECO:0000313" key="7">
    <source>
        <dbReference type="Proteomes" id="UP001500631"/>
    </source>
</evidence>
<feature type="domain" description="ABC transporter" evidence="5">
    <location>
        <begin position="2"/>
        <end position="246"/>
    </location>
</feature>